<evidence type="ECO:0000259" key="5">
    <source>
        <dbReference type="PROSITE" id="PS51123"/>
    </source>
</evidence>
<evidence type="ECO:0000313" key="7">
    <source>
        <dbReference type="Proteomes" id="UP001349994"/>
    </source>
</evidence>
<comment type="subcellular location">
    <subcellularLocation>
        <location evidence="1">Cell outer membrane</location>
    </subcellularLocation>
</comment>
<comment type="caution">
    <text evidence="6">The sequence shown here is derived from an EMBL/GenBank/DDBJ whole genome shotgun (WGS) entry which is preliminary data.</text>
</comment>
<dbReference type="InterPro" id="IPR050330">
    <property type="entry name" value="Bact_OuterMem_StrucFunc"/>
</dbReference>
<dbReference type="PANTHER" id="PTHR30329:SF21">
    <property type="entry name" value="LIPOPROTEIN YIAD-RELATED"/>
    <property type="match status" value="1"/>
</dbReference>
<sequence length="402" mass="43668">MTMCKEEKMNRGKKAKLVWGVLIFGLSLCIAGCSSSEPAEMDTSMEAAPARNLAIVYASRANSSGDLSVAEPYIKAAVENECYFVGVSSDGRPQSFSGSFELSQENGRRRNAEIHDNIESIKRMNWTAQSEESDLFAAICKANDQLGAVSGSGAPNLLIIIDSGVSTAGPINFIEESSRRALLDPEKFIAVLRENGDLAKFDNIDEVMWFGLGETSEPQGSLNKGTKAAMQELYRALFEAAGVTLPEEDNEMFKPGSGIGPADDLPLVTPVDMPRISLDEEGRPIRLGDNVEFNEKAHEGAFTFERNSSDLANADAARQALQDYVDQLTDFPELQITVNGYTDTAGNEEYNLELSKQRANTVKALLVDAGVSEGRITAVGMGESDTYQDDAQNRRVEIVFGE</sequence>
<evidence type="ECO:0000256" key="2">
    <source>
        <dbReference type="ARBA" id="ARBA00023136"/>
    </source>
</evidence>
<dbReference type="PRINTS" id="PR01021">
    <property type="entry name" value="OMPADOMAIN"/>
</dbReference>
<dbReference type="CDD" id="cd07185">
    <property type="entry name" value="OmpA_C-like"/>
    <property type="match status" value="1"/>
</dbReference>
<keyword evidence="3" id="KW-0998">Cell outer membrane</keyword>
<dbReference type="InterPro" id="IPR006664">
    <property type="entry name" value="OMP_bac"/>
</dbReference>
<evidence type="ECO:0000313" key="6">
    <source>
        <dbReference type="EMBL" id="MEC4175039.1"/>
    </source>
</evidence>
<dbReference type="Pfam" id="PF00691">
    <property type="entry name" value="OmpA"/>
    <property type="match status" value="1"/>
</dbReference>
<keyword evidence="2 4" id="KW-0472">Membrane</keyword>
<dbReference type="PANTHER" id="PTHR30329">
    <property type="entry name" value="STATOR ELEMENT OF FLAGELLAR MOTOR COMPLEX"/>
    <property type="match status" value="1"/>
</dbReference>
<protein>
    <submittedName>
        <fullName evidence="6">OmpA family protein</fullName>
    </submittedName>
</protein>
<organism evidence="6 7">
    <name type="scientific">Adlercreutzia wanghongyangiae</name>
    <dbReference type="NCBI Taxonomy" id="3111451"/>
    <lineage>
        <taxon>Bacteria</taxon>
        <taxon>Bacillati</taxon>
        <taxon>Actinomycetota</taxon>
        <taxon>Coriobacteriia</taxon>
        <taxon>Eggerthellales</taxon>
        <taxon>Eggerthellaceae</taxon>
        <taxon>Adlercreutzia</taxon>
    </lineage>
</organism>
<evidence type="ECO:0000256" key="4">
    <source>
        <dbReference type="PROSITE-ProRule" id="PRU00473"/>
    </source>
</evidence>
<dbReference type="SUPFAM" id="SSF103088">
    <property type="entry name" value="OmpA-like"/>
    <property type="match status" value="1"/>
</dbReference>
<dbReference type="RefSeq" id="WP_326424738.1">
    <property type="nucleotide sequence ID" value="NZ_JAYMFF010000002.1"/>
</dbReference>
<dbReference type="PROSITE" id="PS51123">
    <property type="entry name" value="OMPA_2"/>
    <property type="match status" value="1"/>
</dbReference>
<reference evidence="6 7" key="1">
    <citation type="submission" date="2024-01" db="EMBL/GenBank/DDBJ databases">
        <title>novel species in genus Adlercreutzia.</title>
        <authorList>
            <person name="Liu X."/>
        </authorList>
    </citation>
    <scope>NUCLEOTIDE SEQUENCE [LARGE SCALE GENOMIC DNA]</scope>
    <source>
        <strain evidence="6 7">R7</strain>
    </source>
</reference>
<dbReference type="InterPro" id="IPR036737">
    <property type="entry name" value="OmpA-like_sf"/>
</dbReference>
<name>A0ABU6IF30_9ACTN</name>
<dbReference type="Gene3D" id="3.30.1330.60">
    <property type="entry name" value="OmpA-like domain"/>
    <property type="match status" value="1"/>
</dbReference>
<proteinExistence type="predicted"/>
<gene>
    <name evidence="6" type="ORF">VIN30_01060</name>
</gene>
<feature type="domain" description="OmpA-like" evidence="5">
    <location>
        <begin position="291"/>
        <end position="402"/>
    </location>
</feature>
<evidence type="ECO:0000256" key="1">
    <source>
        <dbReference type="ARBA" id="ARBA00004442"/>
    </source>
</evidence>
<dbReference type="InterPro" id="IPR006665">
    <property type="entry name" value="OmpA-like"/>
</dbReference>
<evidence type="ECO:0000256" key="3">
    <source>
        <dbReference type="ARBA" id="ARBA00023237"/>
    </source>
</evidence>
<dbReference type="EMBL" id="JAYMFF010000002">
    <property type="protein sequence ID" value="MEC4175039.1"/>
    <property type="molecule type" value="Genomic_DNA"/>
</dbReference>
<keyword evidence="7" id="KW-1185">Reference proteome</keyword>
<dbReference type="Proteomes" id="UP001349994">
    <property type="component" value="Unassembled WGS sequence"/>
</dbReference>
<accession>A0ABU6IF30</accession>